<dbReference type="Proteomes" id="UP001304300">
    <property type="component" value="Chromosome"/>
</dbReference>
<keyword evidence="2" id="KW-1185">Reference proteome</keyword>
<sequence>MLNLNKLKNTEAFMKGLNIFIDDWAKSLIENDIIPNDSEQNLEGKLIHFEYFGETQPDSPELPTSLVQFSELVQKWPHLRIGASHLEMFDSRETCNAKRMQVRENKYVHFWYINDVDTLSISEIDGGTFSFSVLDTATNERKEYTLSSLEDFLAGIALWSLSYLKPSARFVGKDMSEWEQLTQECELIWSVDYDDPEETCKKESVFWHPDGYILFESQDEYFDGDLAINGSAAFSNTEQQDHILKKDSWSENRFSVKPTPVSWFK</sequence>
<dbReference type="AlphaFoldDB" id="A0AAQ3QU74"/>
<reference evidence="1 2" key="1">
    <citation type="submission" date="2023-10" db="EMBL/GenBank/DDBJ databases">
        <title>Rubellicoccus peritrichatus gen. nov., sp. nov., isolated from an algae of coral reef tank.</title>
        <authorList>
            <person name="Luo J."/>
        </authorList>
    </citation>
    <scope>NUCLEOTIDE SEQUENCE [LARGE SCALE GENOMIC DNA]</scope>
    <source>
        <strain evidence="1 2">CR14</strain>
    </source>
</reference>
<dbReference type="RefSeq" id="WP_317832307.1">
    <property type="nucleotide sequence ID" value="NZ_CP136920.1"/>
</dbReference>
<dbReference type="EMBL" id="CP136920">
    <property type="protein sequence ID" value="WOO40173.1"/>
    <property type="molecule type" value="Genomic_DNA"/>
</dbReference>
<name>A0AAQ3QU74_9BACT</name>
<accession>A0AAQ3QU74</accession>
<proteinExistence type="predicted"/>
<dbReference type="KEGG" id="puo:RZN69_16245"/>
<protein>
    <submittedName>
        <fullName evidence="1">Uncharacterized protein</fullName>
    </submittedName>
</protein>
<organism evidence="1 2">
    <name type="scientific">Rubellicoccus peritrichatus</name>
    <dbReference type="NCBI Taxonomy" id="3080537"/>
    <lineage>
        <taxon>Bacteria</taxon>
        <taxon>Pseudomonadati</taxon>
        <taxon>Verrucomicrobiota</taxon>
        <taxon>Opitutia</taxon>
        <taxon>Puniceicoccales</taxon>
        <taxon>Cerasicoccaceae</taxon>
        <taxon>Rubellicoccus</taxon>
    </lineage>
</organism>
<evidence type="ECO:0000313" key="2">
    <source>
        <dbReference type="Proteomes" id="UP001304300"/>
    </source>
</evidence>
<gene>
    <name evidence="1" type="ORF">RZN69_16245</name>
</gene>
<evidence type="ECO:0000313" key="1">
    <source>
        <dbReference type="EMBL" id="WOO40173.1"/>
    </source>
</evidence>